<dbReference type="EMBL" id="WEKV01000020">
    <property type="protein sequence ID" value="KAB7782282.1"/>
    <property type="molecule type" value="Genomic_DNA"/>
</dbReference>
<dbReference type="AlphaFoldDB" id="A0A833J274"/>
<keyword evidence="1" id="KW-0175">Coiled coil</keyword>
<evidence type="ECO:0000256" key="1">
    <source>
        <dbReference type="SAM" id="Coils"/>
    </source>
</evidence>
<reference evidence="2 3" key="1">
    <citation type="submission" date="2019-10" db="EMBL/GenBank/DDBJ databases">
        <title>Draft Genome Sequence of the Caffeine Degrading Methylotroph Methylorubrum populi PINKEL.</title>
        <authorList>
            <person name="Dawson S.C."/>
            <person name="Zhang X."/>
            <person name="Wright M.E."/>
            <person name="Sharma G."/>
            <person name="Langner J.T."/>
            <person name="Ditty J.L."/>
            <person name="Subuyuj G.A."/>
        </authorList>
    </citation>
    <scope>NUCLEOTIDE SEQUENCE [LARGE SCALE GENOMIC DNA]</scope>
    <source>
        <strain evidence="2 3">Pinkel</strain>
    </source>
</reference>
<proteinExistence type="predicted"/>
<sequence>MHSKIIVSFLIYFAAIQVLKAETDYAGKAGQIECQNLVRTTVDSRSWRRGGAPGGSPEAPFGIPVFAWTREVWQAFHARAIDCSKGKQTVEGSIIASLISSSYRENGPIAEQAARELESLQAWKASILKSAKDSVDQGGTADELAVKLEGLRRLADTPPTPSAKRSGRGVVAAAPGLVQTDVDEINAALLALEDKIRSVRLAEAEAWEKGKPEREAKAEAAKADAARRAAEDARIQKFAREKAEAEAAQRAEVEAQLRREEREKAETKRITEERLKVERESRLAAEKAEEARISSERLANACPSFKAKDGYYATRMKRSVELGEKLKNAPAISLNGPGAACPFFDDQISIYKEIHDDLYACLNSGEPKVKEAVENMTGMVMLFQQQKQGVGCP</sequence>
<accession>A0A833J274</accession>
<protein>
    <submittedName>
        <fullName evidence="2">Uncharacterized protein</fullName>
    </submittedName>
</protein>
<feature type="coiled-coil region" evidence="1">
    <location>
        <begin position="213"/>
        <end position="270"/>
    </location>
</feature>
<dbReference type="Proteomes" id="UP000469949">
    <property type="component" value="Unassembled WGS sequence"/>
</dbReference>
<gene>
    <name evidence="2" type="ORF">F8B43_5037</name>
</gene>
<evidence type="ECO:0000313" key="2">
    <source>
        <dbReference type="EMBL" id="KAB7782282.1"/>
    </source>
</evidence>
<name>A0A833J274_9HYPH</name>
<organism evidence="2 3">
    <name type="scientific">Methylorubrum populi</name>
    <dbReference type="NCBI Taxonomy" id="223967"/>
    <lineage>
        <taxon>Bacteria</taxon>
        <taxon>Pseudomonadati</taxon>
        <taxon>Pseudomonadota</taxon>
        <taxon>Alphaproteobacteria</taxon>
        <taxon>Hyphomicrobiales</taxon>
        <taxon>Methylobacteriaceae</taxon>
        <taxon>Methylorubrum</taxon>
    </lineage>
</organism>
<comment type="caution">
    <text evidence="2">The sequence shown here is derived from an EMBL/GenBank/DDBJ whole genome shotgun (WGS) entry which is preliminary data.</text>
</comment>
<evidence type="ECO:0000313" key="3">
    <source>
        <dbReference type="Proteomes" id="UP000469949"/>
    </source>
</evidence>
<dbReference type="RefSeq" id="WP_152278755.1">
    <property type="nucleotide sequence ID" value="NZ_WEKV01000020.1"/>
</dbReference>